<dbReference type="InterPro" id="IPR044611">
    <property type="entry name" value="E3A/B/C-like"/>
</dbReference>
<protein>
    <recommendedName>
        <fullName evidence="2">HECT-type E3 ubiquitin transferase</fullName>
        <ecNumber evidence="2">2.3.2.26</ecNumber>
    </recommendedName>
</protein>
<dbReference type="EMBL" id="GL833060">
    <property type="protein sequence ID" value="EGD72982.1"/>
    <property type="molecule type" value="Genomic_DNA"/>
</dbReference>
<evidence type="ECO:0000256" key="5">
    <source>
        <dbReference type="PROSITE-ProRule" id="PRU00104"/>
    </source>
</evidence>
<dbReference type="InParanoid" id="F2UTK9"/>
<keyword evidence="8" id="KW-1185">Reference proteome</keyword>
<dbReference type="OrthoDB" id="5981550at2759"/>
<dbReference type="EC" id="2.3.2.26" evidence="2"/>
<evidence type="ECO:0000259" key="6">
    <source>
        <dbReference type="PROSITE" id="PS50237"/>
    </source>
</evidence>
<evidence type="ECO:0000256" key="2">
    <source>
        <dbReference type="ARBA" id="ARBA00012485"/>
    </source>
</evidence>
<keyword evidence="3" id="KW-0808">Transferase</keyword>
<reference evidence="7" key="1">
    <citation type="submission" date="2009-08" db="EMBL/GenBank/DDBJ databases">
        <title>Annotation of Salpingoeca rosetta.</title>
        <authorList>
            <consortium name="The Broad Institute Genome Sequencing Platform"/>
            <person name="Russ C."/>
            <person name="Cuomo C."/>
            <person name="Burger G."/>
            <person name="Gray M.W."/>
            <person name="Holland P.W.H."/>
            <person name="King N."/>
            <person name="Lang F.B.F."/>
            <person name="Roger A.J."/>
            <person name="Ruiz-Trillo I."/>
            <person name="Young S.K."/>
            <person name="Zeng Q."/>
            <person name="Gargeya S."/>
            <person name="Alvarado L."/>
            <person name="Berlin A."/>
            <person name="Chapman S.B."/>
            <person name="Chen Z."/>
            <person name="Freedman E."/>
            <person name="Gellesch M."/>
            <person name="Goldberg J."/>
            <person name="Griggs A."/>
            <person name="Gujja S."/>
            <person name="Heilman E."/>
            <person name="Heiman D."/>
            <person name="Howarth C."/>
            <person name="Mehta T."/>
            <person name="Neiman D."/>
            <person name="Pearson M."/>
            <person name="Roberts A."/>
            <person name="Saif S."/>
            <person name="Shea T."/>
            <person name="Shenoy N."/>
            <person name="Sisk P."/>
            <person name="Stolte C."/>
            <person name="Sykes S."/>
            <person name="White J."/>
            <person name="Yandava C."/>
            <person name="Haas B."/>
            <person name="Nusbaum C."/>
            <person name="Birren B."/>
        </authorList>
    </citation>
    <scope>NUCLEOTIDE SEQUENCE [LARGE SCALE GENOMIC DNA]</scope>
    <source>
        <strain evidence="7">ATCC 50818</strain>
    </source>
</reference>
<dbReference type="InterPro" id="IPR000569">
    <property type="entry name" value="HECT_dom"/>
</dbReference>
<comment type="catalytic activity">
    <reaction evidence="1">
        <text>S-ubiquitinyl-[E2 ubiquitin-conjugating enzyme]-L-cysteine + [acceptor protein]-L-lysine = [E2 ubiquitin-conjugating enzyme]-L-cysteine + N(6)-ubiquitinyl-[acceptor protein]-L-lysine.</text>
        <dbReference type="EC" id="2.3.2.26"/>
    </reaction>
</comment>
<dbReference type="Proteomes" id="UP000007799">
    <property type="component" value="Unassembled WGS sequence"/>
</dbReference>
<evidence type="ECO:0000313" key="8">
    <source>
        <dbReference type="Proteomes" id="UP000007799"/>
    </source>
</evidence>
<dbReference type="InterPro" id="IPR035983">
    <property type="entry name" value="Hect_E3_ubiquitin_ligase"/>
</dbReference>
<dbReference type="FunFam" id="3.30.2410.10:FF:000003">
    <property type="entry name" value="probable E3 ubiquitin-protein ligase HERC4 isoform X1"/>
    <property type="match status" value="1"/>
</dbReference>
<keyword evidence="4 5" id="KW-0833">Ubl conjugation pathway</keyword>
<dbReference type="SUPFAM" id="SSF56204">
    <property type="entry name" value="Hect, E3 ligase catalytic domain"/>
    <property type="match status" value="1"/>
</dbReference>
<evidence type="ECO:0000313" key="7">
    <source>
        <dbReference type="EMBL" id="EGD72982.1"/>
    </source>
</evidence>
<evidence type="ECO:0000256" key="1">
    <source>
        <dbReference type="ARBA" id="ARBA00000885"/>
    </source>
</evidence>
<dbReference type="RefSeq" id="XP_004987494.1">
    <property type="nucleotide sequence ID" value="XM_004987437.1"/>
</dbReference>
<feature type="active site" description="Glycyl thioester intermediate" evidence="5">
    <location>
        <position position="253"/>
    </location>
</feature>
<dbReference type="OMA" id="INAHTHE"/>
<sequence>MFKPIAGNTLIWINAHTHEPLRSFYYFGVLVGLALYNSVNIRLNLPLAFYKQLLDRRADASDFRAMFPDLAHGLDQLLEYPGDVETDICSTYSVSDMYLGEAIEQPLIEGGNDIVVTNETRQQYVKDYIEFVLHKSMEQQMGAIRNGFMAVMAGWAVNLCTPAELQVMICGRDDIDLSTMKPSAAYIGYEESDDTIQHLWRFLDSLDDEGKRNFLLFVSGSARVPLGGLQSLHFTIQRAEHTNFSRLPTAMTCFNRLVLPAYPTEELLRQRVQTAIDNAQGFGLV</sequence>
<dbReference type="GO" id="GO:0000209">
    <property type="term" value="P:protein polyubiquitination"/>
    <property type="evidence" value="ECO:0007669"/>
    <property type="project" value="InterPro"/>
</dbReference>
<evidence type="ECO:0000256" key="3">
    <source>
        <dbReference type="ARBA" id="ARBA00022679"/>
    </source>
</evidence>
<name>F2UTK9_SALR5</name>
<proteinExistence type="predicted"/>
<dbReference type="KEGG" id="sre:PTSG_11480"/>
<dbReference type="PROSITE" id="PS50237">
    <property type="entry name" value="HECT"/>
    <property type="match status" value="1"/>
</dbReference>
<dbReference type="PANTHER" id="PTHR45700">
    <property type="entry name" value="UBIQUITIN-PROTEIN LIGASE E3C"/>
    <property type="match status" value="1"/>
</dbReference>
<dbReference type="Gene3D" id="3.30.2410.10">
    <property type="entry name" value="Hect, E3 ligase catalytic domain"/>
    <property type="match status" value="1"/>
</dbReference>
<dbReference type="AlphaFoldDB" id="F2UTK9"/>
<dbReference type="PANTHER" id="PTHR45700:SF8">
    <property type="entry name" value="HECT-TYPE E3 UBIQUITIN TRANSFERASE"/>
    <property type="match status" value="1"/>
</dbReference>
<feature type="domain" description="HECT" evidence="6">
    <location>
        <begin position="1"/>
        <end position="285"/>
    </location>
</feature>
<dbReference type="SMART" id="SM00119">
    <property type="entry name" value="HECTc"/>
    <property type="match status" value="1"/>
</dbReference>
<dbReference type="Gene3D" id="3.30.2160.10">
    <property type="entry name" value="Hect, E3 ligase catalytic domain"/>
    <property type="match status" value="1"/>
</dbReference>
<dbReference type="STRING" id="946362.F2UTK9"/>
<evidence type="ECO:0000256" key="4">
    <source>
        <dbReference type="ARBA" id="ARBA00022786"/>
    </source>
</evidence>
<accession>F2UTK9</accession>
<organism evidence="8">
    <name type="scientific">Salpingoeca rosetta (strain ATCC 50818 / BSB-021)</name>
    <dbReference type="NCBI Taxonomy" id="946362"/>
    <lineage>
        <taxon>Eukaryota</taxon>
        <taxon>Choanoflagellata</taxon>
        <taxon>Craspedida</taxon>
        <taxon>Salpingoecidae</taxon>
        <taxon>Salpingoeca</taxon>
    </lineage>
</organism>
<dbReference type="eggNOG" id="KOG0941">
    <property type="taxonomic scope" value="Eukaryota"/>
</dbReference>
<dbReference type="Pfam" id="PF00632">
    <property type="entry name" value="HECT"/>
    <property type="match status" value="1"/>
</dbReference>
<dbReference type="GeneID" id="16068014"/>
<dbReference type="GO" id="GO:0061630">
    <property type="term" value="F:ubiquitin protein ligase activity"/>
    <property type="evidence" value="ECO:0007669"/>
    <property type="project" value="UniProtKB-EC"/>
</dbReference>
<gene>
    <name evidence="7" type="ORF">PTSG_11480</name>
</gene>